<feature type="transmembrane region" description="Helical" evidence="1">
    <location>
        <begin position="44"/>
        <end position="66"/>
    </location>
</feature>
<gene>
    <name evidence="2" type="ORF">KGF86_01825</name>
</gene>
<keyword evidence="1" id="KW-0472">Membrane</keyword>
<evidence type="ECO:0000313" key="2">
    <source>
        <dbReference type="EMBL" id="MBS3678943.1"/>
    </source>
</evidence>
<reference evidence="2 3" key="1">
    <citation type="submission" date="2021-05" db="EMBL/GenBank/DDBJ databases">
        <title>Ornithinibacillus massiliensis sp. nov.</title>
        <authorList>
            <person name="Iwaza R."/>
            <person name="Lagier J.-C."/>
            <person name="Raoult D."/>
        </authorList>
    </citation>
    <scope>NUCLEOTIDE SEQUENCE [LARGE SCALE GENOMIC DNA]</scope>
    <source>
        <strain evidence="2 3">Marseille-P3601</strain>
    </source>
</reference>
<accession>A0ABS5MA21</accession>
<sequence>MNYISRINNNFPFIGVLIFMFSILVLMSLLIFFPVYVLVLDMTFIGYIKFITGIYYSSGIIFHIYISIIFKIISKTDKTLTRKRESFLDFISMVSFNVTISPIAGIIFYQITNDVLLSVFTFVLFFIAAKGWLHTINELRAVMKEKDNKLNKWVDEEGNTHFKFNNIYK</sequence>
<dbReference type="EMBL" id="JAGXBY010000001">
    <property type="protein sequence ID" value="MBS3678943.1"/>
    <property type="molecule type" value="Genomic_DNA"/>
</dbReference>
<keyword evidence="1" id="KW-0812">Transmembrane</keyword>
<dbReference type="Proteomes" id="UP000681870">
    <property type="component" value="Unassembled WGS sequence"/>
</dbReference>
<organism evidence="2 3">
    <name type="scientific">Ornithinibacillus massiliensis</name>
    <dbReference type="NCBI Taxonomy" id="1944633"/>
    <lineage>
        <taxon>Bacteria</taxon>
        <taxon>Bacillati</taxon>
        <taxon>Bacillota</taxon>
        <taxon>Bacilli</taxon>
        <taxon>Bacillales</taxon>
        <taxon>Bacillaceae</taxon>
        <taxon>Ornithinibacillus</taxon>
    </lineage>
</organism>
<feature type="transmembrane region" description="Helical" evidence="1">
    <location>
        <begin position="87"/>
        <end position="109"/>
    </location>
</feature>
<proteinExistence type="predicted"/>
<evidence type="ECO:0000313" key="3">
    <source>
        <dbReference type="Proteomes" id="UP000681870"/>
    </source>
</evidence>
<evidence type="ECO:0000256" key="1">
    <source>
        <dbReference type="SAM" id="Phobius"/>
    </source>
</evidence>
<comment type="caution">
    <text evidence="2">The sequence shown here is derived from an EMBL/GenBank/DDBJ whole genome shotgun (WGS) entry which is preliminary data.</text>
</comment>
<name>A0ABS5MA21_9BACI</name>
<feature type="transmembrane region" description="Helical" evidence="1">
    <location>
        <begin position="12"/>
        <end position="38"/>
    </location>
</feature>
<feature type="transmembrane region" description="Helical" evidence="1">
    <location>
        <begin position="115"/>
        <end position="133"/>
    </location>
</feature>
<keyword evidence="1" id="KW-1133">Transmembrane helix</keyword>
<keyword evidence="3" id="KW-1185">Reference proteome</keyword>
<protein>
    <submittedName>
        <fullName evidence="2">Uncharacterized protein</fullName>
    </submittedName>
</protein>